<evidence type="ECO:0000313" key="4">
    <source>
        <dbReference type="EMBL" id="MVN15640.1"/>
    </source>
</evidence>
<dbReference type="SMART" id="SM00530">
    <property type="entry name" value="HTH_XRE"/>
    <property type="match status" value="1"/>
</dbReference>
<dbReference type="GO" id="GO:0003677">
    <property type="term" value="F:DNA binding"/>
    <property type="evidence" value="ECO:0007669"/>
    <property type="project" value="UniProtKB-KW"/>
</dbReference>
<keyword evidence="5" id="KW-1185">Reference proteome</keyword>
<evidence type="ECO:0000313" key="5">
    <source>
        <dbReference type="Proteomes" id="UP000468327"/>
    </source>
</evidence>
<feature type="region of interest" description="Disordered" evidence="2">
    <location>
        <begin position="33"/>
        <end position="69"/>
    </location>
</feature>
<gene>
    <name evidence="4" type="ORF">GO738_09845</name>
</gene>
<dbReference type="PANTHER" id="PTHR46558:SF4">
    <property type="entry name" value="DNA-BIDING PHAGE PROTEIN"/>
    <property type="match status" value="1"/>
</dbReference>
<feature type="compositionally biased region" description="Basic residues" evidence="2">
    <location>
        <begin position="33"/>
        <end position="42"/>
    </location>
</feature>
<sequence>MQGGKRNRPGRSSLDAGFRKIFPSFVRASSGKNFRKAPRPLRARSGSVRDLSVRRRARGMRPEGGGSFGEMGRPPAGMCVWRTRVAGFEMRAYNLEREYWAIRRRGRRLPWGRVGPRSGFPPRCRAGACMERGAVWLSVGKRIRAAREAAGITQAEVAKALGVSEASIRLYELGKRKPNPEIIERIAAAVGIDVQALREIEIESVRDALEVLFRLEDACGLTPRPDGTLGVDRTAEHAPKMAAAIEKWAEMKRRLDEGEMGEAEYEAWKSRVR</sequence>
<dbReference type="Proteomes" id="UP000468327">
    <property type="component" value="Unassembled WGS sequence"/>
</dbReference>
<evidence type="ECO:0000259" key="3">
    <source>
        <dbReference type="PROSITE" id="PS50943"/>
    </source>
</evidence>
<name>A0A6N8IJQ3_9ACTN</name>
<dbReference type="Pfam" id="PF01381">
    <property type="entry name" value="HTH_3"/>
    <property type="match status" value="1"/>
</dbReference>
<dbReference type="InterPro" id="IPR001387">
    <property type="entry name" value="Cro/C1-type_HTH"/>
</dbReference>
<evidence type="ECO:0000256" key="1">
    <source>
        <dbReference type="ARBA" id="ARBA00023125"/>
    </source>
</evidence>
<dbReference type="SUPFAM" id="SSF47413">
    <property type="entry name" value="lambda repressor-like DNA-binding domains"/>
    <property type="match status" value="1"/>
</dbReference>
<dbReference type="InterPro" id="IPR010982">
    <property type="entry name" value="Lambda_DNA-bd_dom_sf"/>
</dbReference>
<reference evidence="4 5" key="1">
    <citation type="submission" date="2019-11" db="EMBL/GenBank/DDBJ databases">
        <title>Whole genome shotgun sequencing (WGS) data from Adlercreutzia equolifaciens ResAG-91, Eggerthella lenta MRI-F36, MRI-F37, MRI-F40, ResAG-49, ResAG-88, ResAG-121, ResAG-145, and Gordonibacter sp. ResAG-5, ResAG-26, ResAG-43, ResAG-50, ResAG-59.</title>
        <authorList>
            <person name="Stoll D.A."/>
            <person name="Danylec N."/>
            <person name="Franz C.M.A.P."/>
            <person name="Huch M."/>
        </authorList>
    </citation>
    <scope>NUCLEOTIDE SEQUENCE [LARGE SCALE GENOMIC DNA]</scope>
    <source>
        <strain evidence="4 5">ResAG-59</strain>
    </source>
</reference>
<protein>
    <submittedName>
        <fullName evidence="4">Helix-turn-helix domain-containing protein</fullName>
    </submittedName>
</protein>
<organism evidence="4 5">
    <name type="scientific">Gordonibacter urolithinfaciens</name>
    <dbReference type="NCBI Taxonomy" id="1335613"/>
    <lineage>
        <taxon>Bacteria</taxon>
        <taxon>Bacillati</taxon>
        <taxon>Actinomycetota</taxon>
        <taxon>Coriobacteriia</taxon>
        <taxon>Eggerthellales</taxon>
        <taxon>Eggerthellaceae</taxon>
        <taxon>Gordonibacter</taxon>
    </lineage>
</organism>
<dbReference type="CDD" id="cd00093">
    <property type="entry name" value="HTH_XRE"/>
    <property type="match status" value="1"/>
</dbReference>
<dbReference type="AlphaFoldDB" id="A0A6N8IJQ3"/>
<feature type="domain" description="HTH cro/C1-type" evidence="3">
    <location>
        <begin position="143"/>
        <end position="197"/>
    </location>
</feature>
<accession>A0A6N8IJQ3</accession>
<evidence type="ECO:0000256" key="2">
    <source>
        <dbReference type="SAM" id="MobiDB-lite"/>
    </source>
</evidence>
<keyword evidence="1" id="KW-0238">DNA-binding</keyword>
<dbReference type="Gene3D" id="1.10.260.40">
    <property type="entry name" value="lambda repressor-like DNA-binding domains"/>
    <property type="match status" value="1"/>
</dbReference>
<comment type="caution">
    <text evidence="4">The sequence shown here is derived from an EMBL/GenBank/DDBJ whole genome shotgun (WGS) entry which is preliminary data.</text>
</comment>
<dbReference type="PROSITE" id="PS50943">
    <property type="entry name" value="HTH_CROC1"/>
    <property type="match status" value="1"/>
</dbReference>
<proteinExistence type="predicted"/>
<dbReference type="EMBL" id="WPOC01000015">
    <property type="protein sequence ID" value="MVN15640.1"/>
    <property type="molecule type" value="Genomic_DNA"/>
</dbReference>
<dbReference type="PANTHER" id="PTHR46558">
    <property type="entry name" value="TRACRIPTIONAL REGULATORY PROTEIN-RELATED-RELATED"/>
    <property type="match status" value="1"/>
</dbReference>